<evidence type="ECO:0000313" key="1">
    <source>
        <dbReference type="EMBL" id="CAK6446210.1"/>
    </source>
</evidence>
<gene>
    <name evidence="1" type="ORF">MPIPNATIZW_LOCUS14516</name>
</gene>
<reference evidence="1" key="1">
    <citation type="submission" date="2023-12" db="EMBL/GenBank/DDBJ databases">
        <authorList>
            <person name="Brown T."/>
        </authorList>
    </citation>
    <scope>NUCLEOTIDE SEQUENCE</scope>
</reference>
<sequence>MCVGESAEPRQQGTESDLVLKRAFLRALSAPSSSVTFPAVVPYGTYYFQPHTVPTRTHRPLISILLFTSLRCQLSAKSTRGLELGRGSAYNSGKAQGNLYATRPAHPPLLAWAKNSQ</sequence>
<organism evidence="1 2">
    <name type="scientific">Pipistrellus nathusii</name>
    <name type="common">Nathusius' pipistrelle</name>
    <dbReference type="NCBI Taxonomy" id="59473"/>
    <lineage>
        <taxon>Eukaryota</taxon>
        <taxon>Metazoa</taxon>
        <taxon>Chordata</taxon>
        <taxon>Craniata</taxon>
        <taxon>Vertebrata</taxon>
        <taxon>Euteleostomi</taxon>
        <taxon>Mammalia</taxon>
        <taxon>Eutheria</taxon>
        <taxon>Laurasiatheria</taxon>
        <taxon>Chiroptera</taxon>
        <taxon>Yangochiroptera</taxon>
        <taxon>Vespertilionidae</taxon>
        <taxon>Pipistrellus</taxon>
    </lineage>
</organism>
<accession>A0ABP0A6U6</accession>
<proteinExistence type="predicted"/>
<dbReference type="Proteomes" id="UP001314169">
    <property type="component" value="Chromosome 5"/>
</dbReference>
<protein>
    <submittedName>
        <fullName evidence="1">Uncharacterized protein</fullName>
    </submittedName>
</protein>
<evidence type="ECO:0000313" key="2">
    <source>
        <dbReference type="Proteomes" id="UP001314169"/>
    </source>
</evidence>
<dbReference type="EMBL" id="OY882862">
    <property type="protein sequence ID" value="CAK6446210.1"/>
    <property type="molecule type" value="Genomic_DNA"/>
</dbReference>
<keyword evidence="2" id="KW-1185">Reference proteome</keyword>
<name>A0ABP0A6U6_PIPNA</name>